<keyword evidence="4" id="KW-1185">Reference proteome</keyword>
<protein>
    <recommendedName>
        <fullName evidence="2">DUF6534 domain-containing protein</fullName>
    </recommendedName>
</protein>
<keyword evidence="1" id="KW-0812">Transmembrane</keyword>
<feature type="transmembrane region" description="Helical" evidence="1">
    <location>
        <begin position="478"/>
        <end position="506"/>
    </location>
</feature>
<dbReference type="PANTHER" id="PTHR40465:SF1">
    <property type="entry name" value="DUF6534 DOMAIN-CONTAINING PROTEIN"/>
    <property type="match status" value="1"/>
</dbReference>
<feature type="transmembrane region" description="Helical" evidence="1">
    <location>
        <begin position="364"/>
        <end position="383"/>
    </location>
</feature>
<comment type="caution">
    <text evidence="3">The sequence shown here is derived from an EMBL/GenBank/DDBJ whole genome shotgun (WGS) entry which is preliminary data.</text>
</comment>
<proteinExistence type="predicted"/>
<name>A0A9P6JLD7_9AGAR</name>
<feature type="domain" description="DUF6534" evidence="2">
    <location>
        <begin position="450"/>
        <end position="537"/>
    </location>
</feature>
<feature type="transmembrane region" description="Helical" evidence="1">
    <location>
        <begin position="403"/>
        <end position="425"/>
    </location>
</feature>
<sequence length="583" mass="64957">MSILNATGEEIGNINAFIIPSAVGKSRQYFEFLDCLDRDLSGFAYRCTTDNGQFKPQICMHQGKRRWNPSDATQLAFLDEVLVEEAWRGQGVGTWAVQRLMKKYKSKINMIATHPTLLTRCDPLPRRRYGAPDPTKQELAEYTVREAGVAEFFSKMGFRKLGATEYIGLAKDPNHPSRSLLPSDDPPFEEVPAPKTEQKHLRYALMNDDTQMAKKELQVWNHEESALLANENASPPASAMQSAATMKLLQSTRRGPSLIPQILYILEGEWSRSIPVDTTSMSTLDSTLGAAFLGMLAAAVLYGVTTVQTFMFFHEYRIRNNDGLRLQSMVLFLWILDTVHLGFTCHGLYYYLVTNFGNYKVLIGPTWTILAQVYLTNLSDFIVRAFFARRVSVLCGQRKTLRVILPFTIILLSCLVVAFGCGFASESFVLKTYTRMNEASWMLYASFATAVTADTLVAVSLCSLLIRSRTGFKRTDDVVSFLMAFTINTGLLTSICAIACFVTYAIWPQKFIFMGIYFALSKLYVNSLLASLNARSSLRVFSDAVSGFPTGVSAPISFPMKGLGTSTSSTSKDIGVMSEMNFA</sequence>
<organism evidence="3 4">
    <name type="scientific">Crepidotus variabilis</name>
    <dbReference type="NCBI Taxonomy" id="179855"/>
    <lineage>
        <taxon>Eukaryota</taxon>
        <taxon>Fungi</taxon>
        <taxon>Dikarya</taxon>
        <taxon>Basidiomycota</taxon>
        <taxon>Agaricomycotina</taxon>
        <taxon>Agaricomycetes</taxon>
        <taxon>Agaricomycetidae</taxon>
        <taxon>Agaricales</taxon>
        <taxon>Agaricineae</taxon>
        <taxon>Crepidotaceae</taxon>
        <taxon>Crepidotus</taxon>
    </lineage>
</organism>
<dbReference type="Proteomes" id="UP000807306">
    <property type="component" value="Unassembled WGS sequence"/>
</dbReference>
<accession>A0A9P6JLD7</accession>
<dbReference type="EMBL" id="MU157893">
    <property type="protein sequence ID" value="KAF9524763.1"/>
    <property type="molecule type" value="Genomic_DNA"/>
</dbReference>
<evidence type="ECO:0000256" key="1">
    <source>
        <dbReference type="SAM" id="Phobius"/>
    </source>
</evidence>
<evidence type="ECO:0000259" key="2">
    <source>
        <dbReference type="Pfam" id="PF20152"/>
    </source>
</evidence>
<feature type="transmembrane region" description="Helical" evidence="1">
    <location>
        <begin position="512"/>
        <end position="532"/>
    </location>
</feature>
<evidence type="ECO:0000313" key="3">
    <source>
        <dbReference type="EMBL" id="KAF9524763.1"/>
    </source>
</evidence>
<reference evidence="3" key="1">
    <citation type="submission" date="2020-11" db="EMBL/GenBank/DDBJ databases">
        <authorList>
            <consortium name="DOE Joint Genome Institute"/>
            <person name="Ahrendt S."/>
            <person name="Riley R."/>
            <person name="Andreopoulos W."/>
            <person name="Labutti K."/>
            <person name="Pangilinan J."/>
            <person name="Ruiz-Duenas F.J."/>
            <person name="Barrasa J.M."/>
            <person name="Sanchez-Garcia M."/>
            <person name="Camarero S."/>
            <person name="Miyauchi S."/>
            <person name="Serrano A."/>
            <person name="Linde D."/>
            <person name="Babiker R."/>
            <person name="Drula E."/>
            <person name="Ayuso-Fernandez I."/>
            <person name="Pacheco R."/>
            <person name="Padilla G."/>
            <person name="Ferreira P."/>
            <person name="Barriuso J."/>
            <person name="Kellner H."/>
            <person name="Castanera R."/>
            <person name="Alfaro M."/>
            <person name="Ramirez L."/>
            <person name="Pisabarro A.G."/>
            <person name="Kuo A."/>
            <person name="Tritt A."/>
            <person name="Lipzen A."/>
            <person name="He G."/>
            <person name="Yan M."/>
            <person name="Ng V."/>
            <person name="Cullen D."/>
            <person name="Martin F."/>
            <person name="Rosso M.-N."/>
            <person name="Henrissat B."/>
            <person name="Hibbett D."/>
            <person name="Martinez A.T."/>
            <person name="Grigoriev I.V."/>
        </authorList>
    </citation>
    <scope>NUCLEOTIDE SEQUENCE</scope>
    <source>
        <strain evidence="3">CBS 506.95</strain>
    </source>
</reference>
<keyword evidence="1" id="KW-0472">Membrane</keyword>
<dbReference type="Pfam" id="PF20152">
    <property type="entry name" value="DUF6534"/>
    <property type="match status" value="1"/>
</dbReference>
<feature type="transmembrane region" description="Helical" evidence="1">
    <location>
        <begin position="288"/>
        <end position="310"/>
    </location>
</feature>
<evidence type="ECO:0000313" key="4">
    <source>
        <dbReference type="Proteomes" id="UP000807306"/>
    </source>
</evidence>
<dbReference type="InterPro" id="IPR045339">
    <property type="entry name" value="DUF6534"/>
</dbReference>
<dbReference type="PANTHER" id="PTHR40465">
    <property type="entry name" value="CHROMOSOME 1, WHOLE GENOME SHOTGUN SEQUENCE"/>
    <property type="match status" value="1"/>
</dbReference>
<dbReference type="AlphaFoldDB" id="A0A9P6JLD7"/>
<gene>
    <name evidence="3" type="ORF">CPB83DRAFT_886020</name>
</gene>
<feature type="transmembrane region" description="Helical" evidence="1">
    <location>
        <begin position="331"/>
        <end position="352"/>
    </location>
</feature>
<dbReference type="Gene3D" id="3.40.630.30">
    <property type="match status" value="1"/>
</dbReference>
<keyword evidence="1" id="KW-1133">Transmembrane helix</keyword>
<feature type="transmembrane region" description="Helical" evidence="1">
    <location>
        <begin position="445"/>
        <end position="466"/>
    </location>
</feature>
<dbReference type="OrthoDB" id="2535105at2759"/>